<name>A0A084GCX9_PSEDA</name>
<keyword evidence="6 9" id="KW-0067">ATP-binding</keyword>
<feature type="binding site" evidence="9">
    <location>
        <position position="84"/>
    </location>
    <ligand>
        <name>ATP</name>
        <dbReference type="ChEBI" id="CHEBI:30616"/>
    </ligand>
</feature>
<dbReference type="AlphaFoldDB" id="A0A084GCX9"/>
<dbReference type="PANTHER" id="PTHR47634:SF9">
    <property type="entry name" value="PROTEIN KINASE DOMAIN-CONTAINING PROTEIN-RELATED"/>
    <property type="match status" value="1"/>
</dbReference>
<dbReference type="Gene3D" id="1.10.510.10">
    <property type="entry name" value="Transferase(Phosphotransferase) domain 1"/>
    <property type="match status" value="1"/>
</dbReference>
<dbReference type="GO" id="GO:0000245">
    <property type="term" value="P:spliceosomal complex assembly"/>
    <property type="evidence" value="ECO:0007669"/>
    <property type="project" value="TreeGrafter"/>
</dbReference>
<dbReference type="EC" id="2.7.11.1" evidence="1"/>
<dbReference type="PANTHER" id="PTHR47634">
    <property type="entry name" value="PROTEIN KINASE DOMAIN-CONTAINING PROTEIN-RELATED"/>
    <property type="match status" value="1"/>
</dbReference>
<keyword evidence="5" id="KW-0418">Kinase</keyword>
<evidence type="ECO:0000259" key="10">
    <source>
        <dbReference type="PROSITE" id="PS50011"/>
    </source>
</evidence>
<evidence type="ECO:0000256" key="3">
    <source>
        <dbReference type="ARBA" id="ARBA00022679"/>
    </source>
</evidence>
<dbReference type="EMBL" id="JOWA01000086">
    <property type="protein sequence ID" value="KEZ45191.1"/>
    <property type="molecule type" value="Genomic_DNA"/>
</dbReference>
<comment type="caution">
    <text evidence="11">The sequence shown here is derived from an EMBL/GenBank/DDBJ whole genome shotgun (WGS) entry which is preliminary data.</text>
</comment>
<keyword evidence="12" id="KW-1185">Reference proteome</keyword>
<dbReference type="OrthoDB" id="5979581at2759"/>
<organism evidence="11 12">
    <name type="scientific">Pseudallescheria apiosperma</name>
    <name type="common">Scedosporium apiospermum</name>
    <dbReference type="NCBI Taxonomy" id="563466"/>
    <lineage>
        <taxon>Eukaryota</taxon>
        <taxon>Fungi</taxon>
        <taxon>Dikarya</taxon>
        <taxon>Ascomycota</taxon>
        <taxon>Pezizomycotina</taxon>
        <taxon>Sordariomycetes</taxon>
        <taxon>Hypocreomycetidae</taxon>
        <taxon>Microascales</taxon>
        <taxon>Microascaceae</taxon>
        <taxon>Scedosporium</taxon>
    </lineage>
</organism>
<dbReference type="Gene3D" id="3.30.200.20">
    <property type="entry name" value="Phosphorylase Kinase, domain 1"/>
    <property type="match status" value="1"/>
</dbReference>
<evidence type="ECO:0000256" key="2">
    <source>
        <dbReference type="ARBA" id="ARBA00022527"/>
    </source>
</evidence>
<dbReference type="Proteomes" id="UP000028545">
    <property type="component" value="Unassembled WGS sequence"/>
</dbReference>
<protein>
    <recommendedName>
        <fullName evidence="1">non-specific serine/threonine protein kinase</fullName>
        <ecNumber evidence="1">2.7.11.1</ecNumber>
    </recommendedName>
</protein>
<dbReference type="PROSITE" id="PS50011">
    <property type="entry name" value="PROTEIN_KINASE_DOM"/>
    <property type="match status" value="1"/>
</dbReference>
<dbReference type="HOGENOM" id="CLU_000288_81_4_1"/>
<dbReference type="InterPro" id="IPR011009">
    <property type="entry name" value="Kinase-like_dom_sf"/>
</dbReference>
<dbReference type="KEGG" id="sapo:SAPIO_CDS2647"/>
<evidence type="ECO:0000256" key="6">
    <source>
        <dbReference type="ARBA" id="ARBA00022840"/>
    </source>
</evidence>
<dbReference type="InterPro" id="IPR017441">
    <property type="entry name" value="Protein_kinase_ATP_BS"/>
</dbReference>
<evidence type="ECO:0000313" key="11">
    <source>
        <dbReference type="EMBL" id="KEZ45191.1"/>
    </source>
</evidence>
<comment type="catalytic activity">
    <reaction evidence="8">
        <text>L-seryl-[protein] + ATP = O-phospho-L-seryl-[protein] + ADP + H(+)</text>
        <dbReference type="Rhea" id="RHEA:17989"/>
        <dbReference type="Rhea" id="RHEA-COMP:9863"/>
        <dbReference type="Rhea" id="RHEA-COMP:11604"/>
        <dbReference type="ChEBI" id="CHEBI:15378"/>
        <dbReference type="ChEBI" id="CHEBI:29999"/>
        <dbReference type="ChEBI" id="CHEBI:30616"/>
        <dbReference type="ChEBI" id="CHEBI:83421"/>
        <dbReference type="ChEBI" id="CHEBI:456216"/>
        <dbReference type="EC" id="2.7.11.1"/>
    </reaction>
</comment>
<keyword evidence="2" id="KW-0723">Serine/threonine-protein kinase</keyword>
<dbReference type="RefSeq" id="XP_016644990.1">
    <property type="nucleotide sequence ID" value="XM_016785614.1"/>
</dbReference>
<gene>
    <name evidence="11" type="ORF">SAPIO_CDS2647</name>
</gene>
<comment type="catalytic activity">
    <reaction evidence="7">
        <text>L-threonyl-[protein] + ATP = O-phospho-L-threonyl-[protein] + ADP + H(+)</text>
        <dbReference type="Rhea" id="RHEA:46608"/>
        <dbReference type="Rhea" id="RHEA-COMP:11060"/>
        <dbReference type="Rhea" id="RHEA-COMP:11605"/>
        <dbReference type="ChEBI" id="CHEBI:15378"/>
        <dbReference type="ChEBI" id="CHEBI:30013"/>
        <dbReference type="ChEBI" id="CHEBI:30616"/>
        <dbReference type="ChEBI" id="CHEBI:61977"/>
        <dbReference type="ChEBI" id="CHEBI:456216"/>
        <dbReference type="EC" id="2.7.11.1"/>
    </reaction>
</comment>
<keyword evidence="4 9" id="KW-0547">Nucleotide-binding</keyword>
<keyword evidence="3" id="KW-0808">Transferase</keyword>
<evidence type="ECO:0000256" key="7">
    <source>
        <dbReference type="ARBA" id="ARBA00047899"/>
    </source>
</evidence>
<dbReference type="GeneID" id="27721719"/>
<feature type="domain" description="Protein kinase" evidence="10">
    <location>
        <begin position="55"/>
        <end position="348"/>
    </location>
</feature>
<proteinExistence type="predicted"/>
<accession>A0A084GCX9</accession>
<dbReference type="PROSITE" id="PS00107">
    <property type="entry name" value="PROTEIN_KINASE_ATP"/>
    <property type="match status" value="1"/>
</dbReference>
<evidence type="ECO:0000256" key="4">
    <source>
        <dbReference type="ARBA" id="ARBA00022741"/>
    </source>
</evidence>
<sequence>MPPDLGPNNSDHGDFMCSSDECEVYTEAEQRERYGDGCSYYYPVYVGEVLDDGRYRVEHKLGWGGYSTVWLAQDMHENKSVALKIMVPGEEGERECYVHNEIIQNVVDLSGLTICKRAFYIDIPEDLNQGAVLFDMPPIDNLTTAQRYELFGRPRKILLDEVSWKQAELVEPLKFPKGCVGSNVYLGDFGLCIKAGTPVKRRMQGPARFCAPELFHGADPSFATDMWAYMNLFACFYLGTDAIWGEGLLLTTRIIETFGPFPAHWKGSHYLQHVDKSGWFNPNPDMDYWYDPQTKTVPKMSLESKIDRLRPDISENERYHALKVMYRGFQYLPENRLTAAQLLEDESFKIVMGFYGI</sequence>
<evidence type="ECO:0000256" key="1">
    <source>
        <dbReference type="ARBA" id="ARBA00012513"/>
    </source>
</evidence>
<dbReference type="SMART" id="SM00220">
    <property type="entry name" value="S_TKc"/>
    <property type="match status" value="1"/>
</dbReference>
<dbReference type="GO" id="GO:0004674">
    <property type="term" value="F:protein serine/threonine kinase activity"/>
    <property type="evidence" value="ECO:0007669"/>
    <property type="project" value="UniProtKB-KW"/>
</dbReference>
<dbReference type="InterPro" id="IPR051334">
    <property type="entry name" value="SRPK"/>
</dbReference>
<evidence type="ECO:0000256" key="9">
    <source>
        <dbReference type="PROSITE-ProRule" id="PRU10141"/>
    </source>
</evidence>
<evidence type="ECO:0000313" key="12">
    <source>
        <dbReference type="Proteomes" id="UP000028545"/>
    </source>
</evidence>
<dbReference type="SUPFAM" id="SSF56112">
    <property type="entry name" value="Protein kinase-like (PK-like)"/>
    <property type="match status" value="1"/>
</dbReference>
<evidence type="ECO:0000256" key="5">
    <source>
        <dbReference type="ARBA" id="ARBA00022777"/>
    </source>
</evidence>
<dbReference type="OMA" id="KGPSICT"/>
<evidence type="ECO:0000256" key="8">
    <source>
        <dbReference type="ARBA" id="ARBA00048679"/>
    </source>
</evidence>
<dbReference type="GO" id="GO:0005524">
    <property type="term" value="F:ATP binding"/>
    <property type="evidence" value="ECO:0007669"/>
    <property type="project" value="UniProtKB-UniRule"/>
</dbReference>
<dbReference type="GO" id="GO:0050684">
    <property type="term" value="P:regulation of mRNA processing"/>
    <property type="evidence" value="ECO:0007669"/>
    <property type="project" value="TreeGrafter"/>
</dbReference>
<reference evidence="11 12" key="1">
    <citation type="journal article" date="2014" name="Genome Announc.">
        <title>Draft genome sequence of the pathogenic fungus Scedosporium apiospermum.</title>
        <authorList>
            <person name="Vandeputte P."/>
            <person name="Ghamrawi S."/>
            <person name="Rechenmann M."/>
            <person name="Iltis A."/>
            <person name="Giraud S."/>
            <person name="Fleury M."/>
            <person name="Thornton C."/>
            <person name="Delhaes L."/>
            <person name="Meyer W."/>
            <person name="Papon N."/>
            <person name="Bouchara J.P."/>
        </authorList>
    </citation>
    <scope>NUCLEOTIDE SEQUENCE [LARGE SCALE GENOMIC DNA]</scope>
    <source>
        <strain evidence="11 12">IHEM 14462</strain>
    </source>
</reference>
<dbReference type="InterPro" id="IPR000719">
    <property type="entry name" value="Prot_kinase_dom"/>
</dbReference>
<dbReference type="VEuPathDB" id="FungiDB:SAPIO_CDS2647"/>